<feature type="chain" id="PRO_5009533224" description="DUF916 domain-containing protein" evidence="2">
    <location>
        <begin position="21"/>
        <end position="302"/>
    </location>
</feature>
<evidence type="ECO:0000313" key="4">
    <source>
        <dbReference type="Proteomes" id="UP000178723"/>
    </source>
</evidence>
<evidence type="ECO:0000256" key="2">
    <source>
        <dbReference type="SAM" id="SignalP"/>
    </source>
</evidence>
<feature type="transmembrane region" description="Helical" evidence="1">
    <location>
        <begin position="260"/>
        <end position="280"/>
    </location>
</feature>
<name>A0A1F7VBQ8_9BACT</name>
<evidence type="ECO:0000256" key="1">
    <source>
        <dbReference type="SAM" id="Phobius"/>
    </source>
</evidence>
<keyword evidence="1" id="KW-1133">Transmembrane helix</keyword>
<keyword evidence="1" id="KW-0812">Transmembrane</keyword>
<dbReference type="STRING" id="1802407.A3I40_00850"/>
<keyword evidence="1" id="KW-0472">Membrane</keyword>
<dbReference type="Proteomes" id="UP000178723">
    <property type="component" value="Unassembled WGS sequence"/>
</dbReference>
<organism evidence="3 4">
    <name type="scientific">Candidatus Uhrbacteria bacterium RIFCSPLOWO2_02_FULL_48_12</name>
    <dbReference type="NCBI Taxonomy" id="1802407"/>
    <lineage>
        <taxon>Bacteria</taxon>
        <taxon>Candidatus Uhriibacteriota</taxon>
    </lineage>
</organism>
<sequence length="302" mass="32946">MGVGVFIVSFLIAASTQAQSSAISISPLTFELTANPGDKFTNIVKVYNNGDTPVNVTMEVHDFAPTGEEGKVTLATDEDYSYSLTKWVTVNQETFQIEPQSFRPVEFTVTLPPNAEPGGHYGTVLASVSGVTEGTGAAISQKIGSLLLLQVAGTAKESLSIASMEAPEFSEYGPVIIASRFQNNGTVHLKPRGFILVQNMFGQETAKLNLDQKNVLPNSVRRIESTLDRKWLWGKYTATLTAIYGSTNEPLSYTVSFLVIPWRVSLAVGIASLIVLIILYRARRRIFLALKILLKGEHDGRM</sequence>
<dbReference type="EMBL" id="MGEP01000011">
    <property type="protein sequence ID" value="OGL87424.1"/>
    <property type="molecule type" value="Genomic_DNA"/>
</dbReference>
<proteinExistence type="predicted"/>
<evidence type="ECO:0008006" key="5">
    <source>
        <dbReference type="Google" id="ProtNLM"/>
    </source>
</evidence>
<dbReference type="AlphaFoldDB" id="A0A1F7VBQ8"/>
<protein>
    <recommendedName>
        <fullName evidence="5">DUF916 domain-containing protein</fullName>
    </recommendedName>
</protein>
<accession>A0A1F7VBQ8</accession>
<evidence type="ECO:0000313" key="3">
    <source>
        <dbReference type="EMBL" id="OGL87424.1"/>
    </source>
</evidence>
<reference evidence="3 4" key="1">
    <citation type="journal article" date="2016" name="Nat. Commun.">
        <title>Thousands of microbial genomes shed light on interconnected biogeochemical processes in an aquifer system.</title>
        <authorList>
            <person name="Anantharaman K."/>
            <person name="Brown C.T."/>
            <person name="Hug L.A."/>
            <person name="Sharon I."/>
            <person name="Castelle C.J."/>
            <person name="Probst A.J."/>
            <person name="Thomas B.C."/>
            <person name="Singh A."/>
            <person name="Wilkins M.J."/>
            <person name="Karaoz U."/>
            <person name="Brodie E.L."/>
            <person name="Williams K.H."/>
            <person name="Hubbard S.S."/>
            <person name="Banfield J.F."/>
        </authorList>
    </citation>
    <scope>NUCLEOTIDE SEQUENCE [LARGE SCALE GENOMIC DNA]</scope>
</reference>
<comment type="caution">
    <text evidence="3">The sequence shown here is derived from an EMBL/GenBank/DDBJ whole genome shotgun (WGS) entry which is preliminary data.</text>
</comment>
<gene>
    <name evidence="3" type="ORF">A3I40_00850</name>
</gene>
<keyword evidence="2" id="KW-0732">Signal</keyword>
<feature type="signal peptide" evidence="2">
    <location>
        <begin position="1"/>
        <end position="20"/>
    </location>
</feature>